<proteinExistence type="predicted"/>
<dbReference type="eggNOG" id="ENOG50347AD">
    <property type="taxonomic scope" value="Bacteria"/>
</dbReference>
<evidence type="ECO:0000313" key="3">
    <source>
        <dbReference type="Proteomes" id="UP000001988"/>
    </source>
</evidence>
<organism evidence="2 3">
    <name type="scientific">Mycobacterium tuberculosis (strain ATCC 25177 / H37Ra)</name>
    <dbReference type="NCBI Taxonomy" id="419947"/>
    <lineage>
        <taxon>Bacteria</taxon>
        <taxon>Bacillati</taxon>
        <taxon>Actinomycetota</taxon>
        <taxon>Actinomycetes</taxon>
        <taxon>Mycobacteriales</taxon>
        <taxon>Mycobacteriaceae</taxon>
        <taxon>Mycobacterium</taxon>
        <taxon>Mycobacterium tuberculosis complex</taxon>
    </lineage>
</organism>
<dbReference type="HOGENOM" id="CLU_1037546_0_0_11"/>
<dbReference type="KEGG" id="mra:MRA_2492"/>
<dbReference type="AlphaFoldDB" id="A5U5G2"/>
<evidence type="ECO:0000256" key="1">
    <source>
        <dbReference type="SAM" id="MobiDB-lite"/>
    </source>
</evidence>
<protein>
    <submittedName>
        <fullName evidence="2">Uncharacterized protein</fullName>
    </submittedName>
</protein>
<reference evidence="2 3" key="1">
    <citation type="journal article" date="2008" name="PLoS ONE">
        <title>Genetic basis of virulence attenuation revealed by comparative genomic analysis of Mycobacterium tuberculosis strain H37Ra versus H37Rv.</title>
        <authorList>
            <person name="Zheng H."/>
            <person name="Lu L."/>
            <person name="Wang B."/>
            <person name="Pu S."/>
            <person name="Zhang X."/>
            <person name="Zhu G."/>
            <person name="Shi W."/>
            <person name="Zhang L."/>
            <person name="Wang H."/>
            <person name="Wang S."/>
            <person name="Zhao G."/>
            <person name="Zhang Y."/>
        </authorList>
    </citation>
    <scope>NUCLEOTIDE SEQUENCE [LARGE SCALE GENOMIC DNA]</scope>
    <source>
        <strain evidence="3">ATCC 25177 / H37Ra</strain>
    </source>
</reference>
<dbReference type="Proteomes" id="UP000001988">
    <property type="component" value="Chromosome"/>
</dbReference>
<feature type="region of interest" description="Disordered" evidence="1">
    <location>
        <begin position="230"/>
        <end position="268"/>
    </location>
</feature>
<gene>
    <name evidence="2" type="ordered locus">MRA_2492</name>
</gene>
<dbReference type="EMBL" id="CP000611">
    <property type="protein sequence ID" value="ABQ74262.1"/>
    <property type="molecule type" value="Genomic_DNA"/>
</dbReference>
<feature type="compositionally biased region" description="Polar residues" evidence="1">
    <location>
        <begin position="254"/>
        <end position="268"/>
    </location>
</feature>
<keyword evidence="3" id="KW-1185">Reference proteome</keyword>
<accession>A5U5G2</accession>
<sequence>MFRRRIHYRRLVELRRLGAGPLELKKVRVGSEGNRGIPELAGFLAARNLREHRPEERHTIDMDRRRTDVLAHRVHPGVVAFAQGVVVSVAGSGLGQLRGQTGVRQRLGDDLVEFVVALVVNPVAHRGVQRVQDFRPMGLLGGDRHPYRSPCPRHAFAVLLGQVVTVFVEYCQAHDVEVHLDVADLCHLEDPARRDPAPRAQRIEPEIGDRLLGGLLEHGAVLSLESAAVSTPPSTTTAAPHLFPPTRLSWTPWPFQTSRGTKPSNAPP</sequence>
<name>A5U5G2_MYCTA</name>
<feature type="compositionally biased region" description="Low complexity" evidence="1">
    <location>
        <begin position="230"/>
        <end position="240"/>
    </location>
</feature>
<evidence type="ECO:0000313" key="2">
    <source>
        <dbReference type="EMBL" id="ABQ74262.1"/>
    </source>
</evidence>